<dbReference type="GO" id="GO:0004190">
    <property type="term" value="F:aspartic-type endopeptidase activity"/>
    <property type="evidence" value="ECO:0007669"/>
    <property type="project" value="InterPro"/>
</dbReference>
<name>A0A8J3GQ17_9MICO</name>
<dbReference type="GO" id="GO:0005886">
    <property type="term" value="C:plasma membrane"/>
    <property type="evidence" value="ECO:0007669"/>
    <property type="project" value="TreeGrafter"/>
</dbReference>
<dbReference type="Proteomes" id="UP000617531">
    <property type="component" value="Unassembled WGS sequence"/>
</dbReference>
<dbReference type="PANTHER" id="PTHR30487">
    <property type="entry name" value="TYPE 4 PREPILIN-LIKE PROTEINS LEADER PEPTIDE-PROCESSING ENZYME"/>
    <property type="match status" value="1"/>
</dbReference>
<reference evidence="4" key="2">
    <citation type="submission" date="2020-09" db="EMBL/GenBank/DDBJ databases">
        <authorList>
            <person name="Sun Q."/>
            <person name="Zhou Y."/>
        </authorList>
    </citation>
    <scope>NUCLEOTIDE SEQUENCE</scope>
    <source>
        <strain evidence="4">CGMCC 1.16548</strain>
    </source>
</reference>
<keyword evidence="2" id="KW-0472">Membrane</keyword>
<feature type="transmembrane region" description="Helical" evidence="2">
    <location>
        <begin position="40"/>
        <end position="59"/>
    </location>
</feature>
<dbReference type="RefSeq" id="WP_191282674.1">
    <property type="nucleotide sequence ID" value="NZ_BNAI01000002.1"/>
</dbReference>
<feature type="transmembrane region" description="Helical" evidence="2">
    <location>
        <begin position="119"/>
        <end position="139"/>
    </location>
</feature>
<dbReference type="EMBL" id="BNAI01000002">
    <property type="protein sequence ID" value="GHF13591.1"/>
    <property type="molecule type" value="Genomic_DNA"/>
</dbReference>
<feature type="transmembrane region" description="Helical" evidence="2">
    <location>
        <begin position="174"/>
        <end position="193"/>
    </location>
</feature>
<dbReference type="AlphaFoldDB" id="A0A8J3GQ17"/>
<feature type="transmembrane region" description="Helical" evidence="2">
    <location>
        <begin position="6"/>
        <end position="28"/>
    </location>
</feature>
<evidence type="ECO:0000259" key="3">
    <source>
        <dbReference type="Pfam" id="PF01478"/>
    </source>
</evidence>
<feature type="transmembrane region" description="Helical" evidence="2">
    <location>
        <begin position="95"/>
        <end position="113"/>
    </location>
</feature>
<evidence type="ECO:0000313" key="4">
    <source>
        <dbReference type="EMBL" id="GHF13591.1"/>
    </source>
</evidence>
<keyword evidence="2" id="KW-0812">Transmembrane</keyword>
<protein>
    <recommendedName>
        <fullName evidence="3">Prepilin type IV endopeptidase peptidase domain-containing protein</fullName>
    </recommendedName>
</protein>
<dbReference type="Gene3D" id="1.20.120.1220">
    <property type="match status" value="1"/>
</dbReference>
<reference evidence="4" key="1">
    <citation type="journal article" date="2014" name="Int. J. Syst. Evol. Microbiol.">
        <title>Complete genome sequence of Corynebacterium casei LMG S-19264T (=DSM 44701T), isolated from a smear-ripened cheese.</title>
        <authorList>
            <consortium name="US DOE Joint Genome Institute (JGI-PGF)"/>
            <person name="Walter F."/>
            <person name="Albersmeier A."/>
            <person name="Kalinowski J."/>
            <person name="Ruckert C."/>
        </authorList>
    </citation>
    <scope>NUCLEOTIDE SEQUENCE</scope>
    <source>
        <strain evidence="4">CGMCC 1.16548</strain>
    </source>
</reference>
<comment type="similarity">
    <text evidence="1">Belongs to the peptidase A24 family.</text>
</comment>
<evidence type="ECO:0000313" key="5">
    <source>
        <dbReference type="Proteomes" id="UP000617531"/>
    </source>
</evidence>
<gene>
    <name evidence="4" type="ORF">GCM10011600_13120</name>
</gene>
<accession>A0A8J3GQ17</accession>
<feature type="domain" description="Prepilin type IV endopeptidase peptidase" evidence="3">
    <location>
        <begin position="72"/>
        <end position="182"/>
    </location>
</feature>
<feature type="transmembrane region" description="Helical" evidence="2">
    <location>
        <begin position="65"/>
        <end position="83"/>
    </location>
</feature>
<keyword evidence="5" id="KW-1185">Reference proteome</keyword>
<dbReference type="GO" id="GO:0006465">
    <property type="term" value="P:signal peptide processing"/>
    <property type="evidence" value="ECO:0007669"/>
    <property type="project" value="TreeGrafter"/>
</dbReference>
<dbReference type="Pfam" id="PF01478">
    <property type="entry name" value="Peptidase_A24"/>
    <property type="match status" value="1"/>
</dbReference>
<comment type="caution">
    <text evidence="4">The sequence shown here is derived from an EMBL/GenBank/DDBJ whole genome shotgun (WGS) entry which is preliminary data.</text>
</comment>
<dbReference type="InterPro" id="IPR050882">
    <property type="entry name" value="Prepilin_peptidase/N-MTase"/>
</dbReference>
<dbReference type="InterPro" id="IPR000045">
    <property type="entry name" value="Prepilin_IV_endopep_pep"/>
</dbReference>
<sequence>MTPAEIALVGGATLLGAVLGATVLPRWADLESRSAARSGPRTRVAGAIVTAFAFGVLALRVGMDAVLPAFLVVMAVGTAISIVDLREKRIPNRMLLVAAPVVLALLVAGILVRGEPTRILWALAGAAALFVVYFLIALAVPAAMGMGDVKLAALLGAPLGAVGLTSWLTGLVAAFLVGGVVAVISLVAGRVGWRGSIPFGPWMVVGALVGLAI</sequence>
<dbReference type="PANTHER" id="PTHR30487:SF0">
    <property type="entry name" value="PREPILIN LEADER PEPTIDASE_N-METHYLTRANSFERASE-RELATED"/>
    <property type="match status" value="1"/>
</dbReference>
<proteinExistence type="inferred from homology"/>
<evidence type="ECO:0000256" key="2">
    <source>
        <dbReference type="SAM" id="Phobius"/>
    </source>
</evidence>
<evidence type="ECO:0000256" key="1">
    <source>
        <dbReference type="ARBA" id="ARBA00005801"/>
    </source>
</evidence>
<keyword evidence="2" id="KW-1133">Transmembrane helix</keyword>
<organism evidence="4 5">
    <name type="scientific">Pseudolysinimonas yzui</name>
    <dbReference type="NCBI Taxonomy" id="2708254"/>
    <lineage>
        <taxon>Bacteria</taxon>
        <taxon>Bacillati</taxon>
        <taxon>Actinomycetota</taxon>
        <taxon>Actinomycetes</taxon>
        <taxon>Micrococcales</taxon>
        <taxon>Microbacteriaceae</taxon>
        <taxon>Pseudolysinimonas</taxon>
    </lineage>
</organism>